<dbReference type="PANTHER" id="PTHR10509">
    <property type="entry name" value="O-METHYLTRANSFERASE-RELATED"/>
    <property type="match status" value="1"/>
</dbReference>
<keyword evidence="1" id="KW-0489">Methyltransferase</keyword>
<dbReference type="Pfam" id="PF01596">
    <property type="entry name" value="Methyltransf_3"/>
    <property type="match status" value="1"/>
</dbReference>
<name>A0A934IY40_9BACL</name>
<evidence type="ECO:0000256" key="2">
    <source>
        <dbReference type="ARBA" id="ARBA00022679"/>
    </source>
</evidence>
<proteinExistence type="predicted"/>
<keyword evidence="2" id="KW-0808">Transferase</keyword>
<dbReference type="GO" id="GO:0008757">
    <property type="term" value="F:S-adenosylmethionine-dependent methyltransferase activity"/>
    <property type="evidence" value="ECO:0007669"/>
    <property type="project" value="TreeGrafter"/>
</dbReference>
<dbReference type="Proteomes" id="UP000640274">
    <property type="component" value="Unassembled WGS sequence"/>
</dbReference>
<dbReference type="GO" id="GO:0008171">
    <property type="term" value="F:O-methyltransferase activity"/>
    <property type="evidence" value="ECO:0007669"/>
    <property type="project" value="InterPro"/>
</dbReference>
<keyword evidence="5" id="KW-1185">Reference proteome</keyword>
<dbReference type="PROSITE" id="PS51682">
    <property type="entry name" value="SAM_OMT_I"/>
    <property type="match status" value="1"/>
</dbReference>
<reference evidence="4" key="1">
    <citation type="submission" date="2020-12" db="EMBL/GenBank/DDBJ databases">
        <authorList>
            <person name="Huq M.A."/>
        </authorList>
    </citation>
    <scope>NUCLEOTIDE SEQUENCE</scope>
    <source>
        <strain evidence="4">MAHUQ-46</strain>
    </source>
</reference>
<dbReference type="InterPro" id="IPR050362">
    <property type="entry name" value="Cation-dep_OMT"/>
</dbReference>
<dbReference type="RefSeq" id="WP_199017345.1">
    <property type="nucleotide sequence ID" value="NZ_JAELUP010000001.1"/>
</dbReference>
<gene>
    <name evidence="4" type="ORF">JFN88_00565</name>
</gene>
<dbReference type="AlphaFoldDB" id="A0A934IY40"/>
<organism evidence="4 5">
    <name type="scientific">Paenibacillus roseus</name>
    <dbReference type="NCBI Taxonomy" id="2798579"/>
    <lineage>
        <taxon>Bacteria</taxon>
        <taxon>Bacillati</taxon>
        <taxon>Bacillota</taxon>
        <taxon>Bacilli</taxon>
        <taxon>Bacillales</taxon>
        <taxon>Paenibacillaceae</taxon>
        <taxon>Paenibacillus</taxon>
    </lineage>
</organism>
<evidence type="ECO:0000256" key="3">
    <source>
        <dbReference type="ARBA" id="ARBA00022691"/>
    </source>
</evidence>
<evidence type="ECO:0000313" key="5">
    <source>
        <dbReference type="Proteomes" id="UP000640274"/>
    </source>
</evidence>
<dbReference type="SUPFAM" id="SSF53335">
    <property type="entry name" value="S-adenosyl-L-methionine-dependent methyltransferases"/>
    <property type="match status" value="1"/>
</dbReference>
<dbReference type="EMBL" id="JAELUP010000001">
    <property type="protein sequence ID" value="MBJ6359819.1"/>
    <property type="molecule type" value="Genomic_DNA"/>
</dbReference>
<comment type="caution">
    <text evidence="4">The sequence shown here is derived from an EMBL/GenBank/DDBJ whole genome shotgun (WGS) entry which is preliminary data.</text>
</comment>
<evidence type="ECO:0000313" key="4">
    <source>
        <dbReference type="EMBL" id="MBJ6359819.1"/>
    </source>
</evidence>
<protein>
    <submittedName>
        <fullName evidence="4">O-methyltransferase</fullName>
    </submittedName>
</protein>
<dbReference type="InterPro" id="IPR002935">
    <property type="entry name" value="SAM_O-MeTrfase"/>
</dbReference>
<keyword evidence="3" id="KW-0949">S-adenosyl-L-methionine</keyword>
<dbReference type="Gene3D" id="3.40.50.150">
    <property type="entry name" value="Vaccinia Virus protein VP39"/>
    <property type="match status" value="1"/>
</dbReference>
<dbReference type="GO" id="GO:0032259">
    <property type="term" value="P:methylation"/>
    <property type="evidence" value="ECO:0007669"/>
    <property type="project" value="UniProtKB-KW"/>
</dbReference>
<sequence length="209" mass="22718">MEAAEKYVADLFREDEHLERAKEGIREAGMPEISIQPAFGRMLTMLAYTSGAQNILEIGALGGYSGICLARGLREGGSLTSLELEAAYADVARRHLTAAGLGDKVIYRIGDAAKSLGELESEGRSFDFFFIDADKQGYPVYLDHALRLARPGALIVADNTLLRGRVTDPDKQGPSVHAMRSFNERLATDERLISTLIPAYDGLSIAVVK</sequence>
<evidence type="ECO:0000256" key="1">
    <source>
        <dbReference type="ARBA" id="ARBA00022603"/>
    </source>
</evidence>
<dbReference type="PANTHER" id="PTHR10509:SF14">
    <property type="entry name" value="CAFFEOYL-COA O-METHYLTRANSFERASE 3-RELATED"/>
    <property type="match status" value="1"/>
</dbReference>
<dbReference type="InterPro" id="IPR029063">
    <property type="entry name" value="SAM-dependent_MTases_sf"/>
</dbReference>
<accession>A0A934IY40</accession>